<sequence>MNTYKARTALIPLAILCVLIPFEAAAQSFKYPADRNPTWKKFIAAQDDDIDSNAWEMLAGDDSFAQLAAADTLEFVLSQTADSVRVRLTAIRPDSTRLDTLVRVKGTTVTKTNGPVRFYESSQIDSGTALTGTLTIRRATGDTRVSQIAAGEYSDFVGHYFVTPKEDVYATYSRLVIDNAYETVRFQLRWYFDWEDSRSLAGPYAIIGVPTPISAALTTESSAGFPPMQPAHRKGDSGWISLWGKGGTDNMDGFGILELWLFDRR</sequence>
<accession>A0A6M3LDJ4</accession>
<evidence type="ECO:0000313" key="1">
    <source>
        <dbReference type="EMBL" id="QJA91682.1"/>
    </source>
</evidence>
<organism evidence="1">
    <name type="scientific">viral metagenome</name>
    <dbReference type="NCBI Taxonomy" id="1070528"/>
    <lineage>
        <taxon>unclassified sequences</taxon>
        <taxon>metagenomes</taxon>
        <taxon>organismal metagenomes</taxon>
    </lineage>
</organism>
<gene>
    <name evidence="1" type="ORF">MM415B03290_0008</name>
</gene>
<proteinExistence type="predicted"/>
<protein>
    <submittedName>
        <fullName evidence="1">Uncharacterized protein</fullName>
    </submittedName>
</protein>
<dbReference type="EMBL" id="MT143005">
    <property type="protein sequence ID" value="QJA91682.1"/>
    <property type="molecule type" value="Genomic_DNA"/>
</dbReference>
<dbReference type="AlphaFoldDB" id="A0A6M3LDJ4"/>
<name>A0A6M3LDJ4_9ZZZZ</name>
<reference evidence="1" key="1">
    <citation type="submission" date="2020-03" db="EMBL/GenBank/DDBJ databases">
        <title>The deep terrestrial virosphere.</title>
        <authorList>
            <person name="Holmfeldt K."/>
            <person name="Nilsson E."/>
            <person name="Simone D."/>
            <person name="Lopez-Fernandez M."/>
            <person name="Wu X."/>
            <person name="de Brujin I."/>
            <person name="Lundin D."/>
            <person name="Andersson A."/>
            <person name="Bertilsson S."/>
            <person name="Dopson M."/>
        </authorList>
    </citation>
    <scope>NUCLEOTIDE SEQUENCE</scope>
    <source>
        <strain evidence="1">MM415B03290</strain>
    </source>
</reference>